<feature type="domain" description="Lon proteolytic" evidence="3">
    <location>
        <begin position="239"/>
        <end position="339"/>
    </location>
</feature>
<proteinExistence type="inferred from homology"/>
<evidence type="ECO:0000259" key="3">
    <source>
        <dbReference type="PROSITE" id="PS51786"/>
    </source>
</evidence>
<evidence type="ECO:0000313" key="5">
    <source>
        <dbReference type="Proteomes" id="UP000198972"/>
    </source>
</evidence>
<gene>
    <name evidence="4" type="ORF">SAMN04488542_101480</name>
</gene>
<dbReference type="GO" id="GO:0004252">
    <property type="term" value="F:serine-type endopeptidase activity"/>
    <property type="evidence" value="ECO:0007669"/>
    <property type="project" value="UniProtKB-UniRule"/>
</dbReference>
<feature type="active site" evidence="1">
    <location>
        <position position="243"/>
    </location>
</feature>
<evidence type="ECO:0000313" key="4">
    <source>
        <dbReference type="EMBL" id="SDE71226.1"/>
    </source>
</evidence>
<comment type="catalytic activity">
    <reaction evidence="1">
        <text>Hydrolysis of proteins in presence of ATP.</text>
        <dbReference type="EC" id="3.4.21.53"/>
    </reaction>
</comment>
<keyword evidence="2" id="KW-0472">Membrane</keyword>
<dbReference type="SUPFAM" id="SSF54211">
    <property type="entry name" value="Ribosomal protein S5 domain 2-like"/>
    <property type="match status" value="1"/>
</dbReference>
<dbReference type="NCBIfam" id="NF041438">
    <property type="entry name" value="SepM_fam_S16"/>
    <property type="match status" value="1"/>
</dbReference>
<dbReference type="Proteomes" id="UP000198972">
    <property type="component" value="Unassembled WGS sequence"/>
</dbReference>
<protein>
    <recommendedName>
        <fullName evidence="1">endopeptidase La</fullName>
        <ecNumber evidence="1">3.4.21.53</ecNumber>
    </recommendedName>
</protein>
<dbReference type="InterPro" id="IPR036034">
    <property type="entry name" value="PDZ_sf"/>
</dbReference>
<dbReference type="InterPro" id="IPR008269">
    <property type="entry name" value="Lon_proteolytic"/>
</dbReference>
<dbReference type="Pfam" id="PF05362">
    <property type="entry name" value="Lon_C"/>
    <property type="match status" value="1"/>
</dbReference>
<feature type="active site" evidence="1">
    <location>
        <position position="288"/>
    </location>
</feature>
<dbReference type="GO" id="GO:0006508">
    <property type="term" value="P:proteolysis"/>
    <property type="evidence" value="ECO:0007669"/>
    <property type="project" value="UniProtKB-KW"/>
</dbReference>
<dbReference type="STRING" id="670482.SAMN04488542_101480"/>
<keyword evidence="5" id="KW-1185">Reference proteome</keyword>
<dbReference type="GO" id="GO:0004176">
    <property type="term" value="F:ATP-dependent peptidase activity"/>
    <property type="evidence" value="ECO:0007669"/>
    <property type="project" value="UniProtKB-UniRule"/>
</dbReference>
<keyword evidence="2" id="KW-0812">Transmembrane</keyword>
<evidence type="ECO:0000256" key="2">
    <source>
        <dbReference type="SAM" id="Phobius"/>
    </source>
</evidence>
<dbReference type="SUPFAM" id="SSF50156">
    <property type="entry name" value="PDZ domain-like"/>
    <property type="match status" value="1"/>
</dbReference>
<keyword evidence="1" id="KW-0720">Serine protease</keyword>
<keyword evidence="2" id="KW-1133">Transmembrane helix</keyword>
<dbReference type="InterPro" id="IPR014721">
    <property type="entry name" value="Ribsml_uS5_D2-typ_fold_subgr"/>
</dbReference>
<dbReference type="InterPro" id="IPR001478">
    <property type="entry name" value="PDZ"/>
</dbReference>
<dbReference type="OrthoDB" id="2356897at2"/>
<dbReference type="Pfam" id="PF13180">
    <property type="entry name" value="PDZ_2"/>
    <property type="match status" value="1"/>
</dbReference>
<sequence length="346" mass="37952">MHERQSRSIFIKSVLYFITLAILVYVLVYMPTPYMINKPGTAEEVKPMVTISGGDPEEKGTFMLTTVSVSYANIAMLVTSQFNKHAEVVRKEPDRNEQEYETQQRYYMNSSQSSAIMAAYLKSGIEYSVVPEYVFVIGLSKTIMTKGNFQSGDKIVKLNGQRVNRFEDLGAILQGKSPGDAVSVQLERQGESIDQEVELVKISKEGDAVKAGLGVSVGEVRKVQPKESAHEVEFSNTRIGGPSAGLMFTLEIYNQLTPGDLSKGYRVAGTGTMAEDGTVGPIGGVQFKIVASDREKAEIFFVPEDNYKDAKAKADAIGTKMKLVPVKTVDDALKYLNTLPTKTVGE</sequence>
<dbReference type="RefSeq" id="WP_091226400.1">
    <property type="nucleotide sequence ID" value="NZ_FNBG01000001.1"/>
</dbReference>
<feature type="transmembrane region" description="Helical" evidence="2">
    <location>
        <begin position="9"/>
        <end position="30"/>
    </location>
</feature>
<dbReference type="AlphaFoldDB" id="A0A1G7F613"/>
<reference evidence="4 5" key="1">
    <citation type="submission" date="2016-10" db="EMBL/GenBank/DDBJ databases">
        <authorList>
            <person name="de Groot N.N."/>
        </authorList>
    </citation>
    <scope>NUCLEOTIDE SEQUENCE [LARGE SCALE GENOMIC DNA]</scope>
    <source>
        <strain evidence="4 5">DSM 28129</strain>
    </source>
</reference>
<dbReference type="InterPro" id="IPR020568">
    <property type="entry name" value="Ribosomal_Su5_D2-typ_SF"/>
</dbReference>
<name>A0A1G7F613_9BACL</name>
<dbReference type="GO" id="GO:0030163">
    <property type="term" value="P:protein catabolic process"/>
    <property type="evidence" value="ECO:0007669"/>
    <property type="project" value="InterPro"/>
</dbReference>
<keyword evidence="1" id="KW-0378">Hydrolase</keyword>
<dbReference type="PANTHER" id="PTHR10046">
    <property type="entry name" value="ATP DEPENDENT LON PROTEASE FAMILY MEMBER"/>
    <property type="match status" value="1"/>
</dbReference>
<dbReference type="PROSITE" id="PS51786">
    <property type="entry name" value="LON_PROTEOLYTIC"/>
    <property type="match status" value="1"/>
</dbReference>
<dbReference type="InterPro" id="IPR027065">
    <property type="entry name" value="Lon_Prtase"/>
</dbReference>
<organism evidence="4 5">
    <name type="scientific">Fontibacillus panacisegetis</name>
    <dbReference type="NCBI Taxonomy" id="670482"/>
    <lineage>
        <taxon>Bacteria</taxon>
        <taxon>Bacillati</taxon>
        <taxon>Bacillota</taxon>
        <taxon>Bacilli</taxon>
        <taxon>Bacillales</taxon>
        <taxon>Paenibacillaceae</taxon>
        <taxon>Fontibacillus</taxon>
    </lineage>
</organism>
<dbReference type="EC" id="3.4.21.53" evidence="1"/>
<keyword evidence="1" id="KW-0645">Protease</keyword>
<accession>A0A1G7F613</accession>
<evidence type="ECO:0000256" key="1">
    <source>
        <dbReference type="PROSITE-ProRule" id="PRU01122"/>
    </source>
</evidence>
<dbReference type="EMBL" id="FNBG01000001">
    <property type="protein sequence ID" value="SDE71226.1"/>
    <property type="molecule type" value="Genomic_DNA"/>
</dbReference>
<comment type="similarity">
    <text evidence="1">Belongs to the peptidase S16 family.</text>
</comment>
<dbReference type="GO" id="GO:0005524">
    <property type="term" value="F:ATP binding"/>
    <property type="evidence" value="ECO:0007669"/>
    <property type="project" value="InterPro"/>
</dbReference>
<dbReference type="Gene3D" id="3.30.230.10">
    <property type="match status" value="1"/>
</dbReference>